<dbReference type="Pfam" id="PF17642">
    <property type="entry name" value="TssD"/>
    <property type="match status" value="1"/>
</dbReference>
<dbReference type="GO" id="GO:0033104">
    <property type="term" value="C:type VI protein secretion system complex"/>
    <property type="evidence" value="ECO:0007669"/>
    <property type="project" value="InterPro"/>
</dbReference>
<dbReference type="Proteomes" id="UP000664795">
    <property type="component" value="Unassembled WGS sequence"/>
</dbReference>
<accession>A0A939JZS8</accession>
<sequence>MASFSAYLEVGGNRYPLTYYDLFIHQQTDMLGRPASLTQGGTITVELHSPPQTDTVLIVWMLSPTKQHDGFVHLYREDTKAKFKTISFFNAYCVDMGTVRRCGAFLGHRVGTHADDHRHFPSAGGCWGGSA</sequence>
<proteinExistence type="predicted"/>
<evidence type="ECO:0000313" key="1">
    <source>
        <dbReference type="EMBL" id="MBO0931733.1"/>
    </source>
</evidence>
<dbReference type="EMBL" id="JAFMYU010000008">
    <property type="protein sequence ID" value="MBO0931733.1"/>
    <property type="molecule type" value="Genomic_DNA"/>
</dbReference>
<dbReference type="RefSeq" id="WP_207335698.1">
    <property type="nucleotide sequence ID" value="NZ_JAFMYU010000008.1"/>
</dbReference>
<comment type="caution">
    <text evidence="1">The sequence shown here is derived from an EMBL/GenBank/DDBJ whole genome shotgun (WGS) entry which is preliminary data.</text>
</comment>
<reference evidence="1 2" key="1">
    <citation type="submission" date="2021-03" db="EMBL/GenBank/DDBJ databases">
        <title>Fibrella sp. HMF5036 genome sequencing and assembly.</title>
        <authorList>
            <person name="Kang H."/>
            <person name="Kim H."/>
            <person name="Bae S."/>
            <person name="Joh K."/>
        </authorList>
    </citation>
    <scope>NUCLEOTIDE SEQUENCE [LARGE SCALE GENOMIC DNA]</scope>
    <source>
        <strain evidence="1 2">HMF5036</strain>
    </source>
</reference>
<protein>
    <submittedName>
        <fullName evidence="1">Uncharacterized protein</fullName>
    </submittedName>
</protein>
<evidence type="ECO:0000313" key="2">
    <source>
        <dbReference type="Proteomes" id="UP000664795"/>
    </source>
</evidence>
<keyword evidence="2" id="KW-1185">Reference proteome</keyword>
<dbReference type="InterPro" id="IPR041408">
    <property type="entry name" value="Hcp_Tssd"/>
</dbReference>
<name>A0A939JZS8_9BACT</name>
<organism evidence="1 2">
    <name type="scientific">Fibrella aquatilis</name>
    <dbReference type="NCBI Taxonomy" id="2817059"/>
    <lineage>
        <taxon>Bacteria</taxon>
        <taxon>Pseudomonadati</taxon>
        <taxon>Bacteroidota</taxon>
        <taxon>Cytophagia</taxon>
        <taxon>Cytophagales</taxon>
        <taxon>Spirosomataceae</taxon>
        <taxon>Fibrella</taxon>
    </lineage>
</organism>
<dbReference type="AlphaFoldDB" id="A0A939JZS8"/>
<gene>
    <name evidence="1" type="ORF">J2I48_12055</name>
</gene>